<organism evidence="1 2">
    <name type="scientific">Candidatus Zymogenus saltonus</name>
    <dbReference type="NCBI Taxonomy" id="2844893"/>
    <lineage>
        <taxon>Bacteria</taxon>
        <taxon>Deltaproteobacteria</taxon>
        <taxon>Candidatus Zymogenia</taxon>
        <taxon>Candidatus Zymogeniales</taxon>
        <taxon>Candidatus Zymogenaceae</taxon>
        <taxon>Candidatus Zymogenus</taxon>
    </lineage>
</organism>
<dbReference type="AlphaFoldDB" id="A0A9D8KI03"/>
<dbReference type="EMBL" id="JAFGIX010000088">
    <property type="protein sequence ID" value="MBN1574762.1"/>
    <property type="molecule type" value="Genomic_DNA"/>
</dbReference>
<sequence>MDRIKNKTGVVLVFAAIVLLFAGSVSGQDLYRNVRNNNTGTSSKTGYGSCINPGSGSYCNYAWRNNPAGTMPGGFLRFMIKRNQYDSREQYYNENRNWYKERRLDGARGRNDRTHRDGYDRYNRGYYNWSR</sequence>
<dbReference type="Proteomes" id="UP000809273">
    <property type="component" value="Unassembled WGS sequence"/>
</dbReference>
<reference evidence="1" key="2">
    <citation type="submission" date="2021-01" db="EMBL/GenBank/DDBJ databases">
        <authorList>
            <person name="Hahn C.R."/>
            <person name="Youssef N.H."/>
            <person name="Elshahed M."/>
        </authorList>
    </citation>
    <scope>NUCLEOTIDE SEQUENCE</scope>
    <source>
        <strain evidence="1">Zod_Metabat.24</strain>
    </source>
</reference>
<gene>
    <name evidence="1" type="ORF">JW984_16320</name>
</gene>
<accession>A0A9D8KI03</accession>
<reference evidence="1" key="1">
    <citation type="journal article" date="2021" name="Environ. Microbiol.">
        <title>Genomic characterization of three novel Desulfobacterota classes expand the metabolic and phylogenetic diversity of the phylum.</title>
        <authorList>
            <person name="Murphy C.L."/>
            <person name="Biggerstaff J."/>
            <person name="Eichhorn A."/>
            <person name="Ewing E."/>
            <person name="Shahan R."/>
            <person name="Soriano D."/>
            <person name="Stewart S."/>
            <person name="VanMol K."/>
            <person name="Walker R."/>
            <person name="Walters P."/>
            <person name="Elshahed M.S."/>
            <person name="Youssef N.H."/>
        </authorList>
    </citation>
    <scope>NUCLEOTIDE SEQUENCE</scope>
    <source>
        <strain evidence="1">Zod_Metabat.24</strain>
    </source>
</reference>
<proteinExistence type="predicted"/>
<name>A0A9D8KI03_9DELT</name>
<evidence type="ECO:0000313" key="2">
    <source>
        <dbReference type="Proteomes" id="UP000809273"/>
    </source>
</evidence>
<protein>
    <submittedName>
        <fullName evidence="1">Uncharacterized protein</fullName>
    </submittedName>
</protein>
<comment type="caution">
    <text evidence="1">The sequence shown here is derived from an EMBL/GenBank/DDBJ whole genome shotgun (WGS) entry which is preliminary data.</text>
</comment>
<evidence type="ECO:0000313" key="1">
    <source>
        <dbReference type="EMBL" id="MBN1574762.1"/>
    </source>
</evidence>